<sequence>MRPKFKIIFSLLFLIYFQILYSNDIFLSKRSGEYYDNFGRKITIDNFGYGIFEEKGVKSQSFKIGQPRSVETTYKFTMIFGGRYYADTYLYFTDKNNCILVINGYLKYYFKKGL</sequence>
<reference evidence="1 2" key="1">
    <citation type="journal article" date="2019" name="Anaerobe">
        <title>Brachyspira catarrhinii sp. nov., an anaerobic intestinal spirochaete isolated from vervet monkeys may have been misidentified as Brachyspira aalborgi in previous studies.</title>
        <authorList>
            <person name="Phillips N.D."/>
            <person name="La T."/>
            <person name="Hampson D.J."/>
        </authorList>
    </citation>
    <scope>NUCLEOTIDE SEQUENCE [LARGE SCALE GENOMIC DNA]</scope>
    <source>
        <strain evidence="1 2">Z12</strain>
    </source>
</reference>
<name>A0ABY2TPW8_9SPIR</name>
<dbReference type="RefSeq" id="WP_137998582.1">
    <property type="nucleotide sequence ID" value="NZ_SJDU01000201.1"/>
</dbReference>
<gene>
    <name evidence="1" type="ORF">EZH24_07935</name>
</gene>
<accession>A0ABY2TPW8</accession>
<dbReference type="Proteomes" id="UP000310168">
    <property type="component" value="Unassembled WGS sequence"/>
</dbReference>
<evidence type="ECO:0000313" key="1">
    <source>
        <dbReference type="EMBL" id="TKZ34332.1"/>
    </source>
</evidence>
<keyword evidence="2" id="KW-1185">Reference proteome</keyword>
<evidence type="ECO:0000313" key="2">
    <source>
        <dbReference type="Proteomes" id="UP000310168"/>
    </source>
</evidence>
<dbReference type="EMBL" id="SJDU01000201">
    <property type="protein sequence ID" value="TKZ34332.1"/>
    <property type="molecule type" value="Genomic_DNA"/>
</dbReference>
<organism evidence="1 2">
    <name type="scientific">Brachyspira catarrhinii</name>
    <dbReference type="NCBI Taxonomy" id="2528966"/>
    <lineage>
        <taxon>Bacteria</taxon>
        <taxon>Pseudomonadati</taxon>
        <taxon>Spirochaetota</taxon>
        <taxon>Spirochaetia</taxon>
        <taxon>Brachyspirales</taxon>
        <taxon>Brachyspiraceae</taxon>
        <taxon>Brachyspira</taxon>
    </lineage>
</organism>
<protein>
    <submittedName>
        <fullName evidence="1">Uncharacterized protein</fullName>
    </submittedName>
</protein>
<comment type="caution">
    <text evidence="1">The sequence shown here is derived from an EMBL/GenBank/DDBJ whole genome shotgun (WGS) entry which is preliminary data.</text>
</comment>
<proteinExistence type="predicted"/>